<feature type="compositionally biased region" description="Polar residues" evidence="1">
    <location>
        <begin position="80"/>
        <end position="91"/>
    </location>
</feature>
<dbReference type="EMBL" id="JADQDF010000002">
    <property type="protein sequence ID" value="MBW0132484.1"/>
    <property type="molecule type" value="Genomic_DNA"/>
</dbReference>
<dbReference type="RefSeq" id="WP_218590533.1">
    <property type="nucleotide sequence ID" value="NZ_JADQDE010000015.1"/>
</dbReference>
<protein>
    <recommendedName>
        <fullName evidence="4">Mutator family transposase</fullName>
    </recommendedName>
</protein>
<organism evidence="2 3">
    <name type="scientific">Pseudonocardia oceani</name>
    <dbReference type="NCBI Taxonomy" id="2792013"/>
    <lineage>
        <taxon>Bacteria</taxon>
        <taxon>Bacillati</taxon>
        <taxon>Actinomycetota</taxon>
        <taxon>Actinomycetes</taxon>
        <taxon>Pseudonocardiales</taxon>
        <taxon>Pseudonocardiaceae</taxon>
        <taxon>Pseudonocardia</taxon>
    </lineage>
</organism>
<name>A0ABS6UJQ0_9PSEU</name>
<accession>A0ABS6UJQ0</accession>
<reference evidence="2 3" key="1">
    <citation type="submission" date="2020-11" db="EMBL/GenBank/DDBJ databases">
        <title>Pseudonocardia abyssalis sp. nov. and Pseudonocardia oceani sp. nov., description and phylogenomic analysis of two novel actinomycetes isolated from the deep Southern Ocean.</title>
        <authorList>
            <person name="Parra J."/>
        </authorList>
    </citation>
    <scope>NUCLEOTIDE SEQUENCE [LARGE SCALE GENOMIC DNA]</scope>
    <source>
        <strain evidence="3">KRD185</strain>
    </source>
</reference>
<evidence type="ECO:0008006" key="4">
    <source>
        <dbReference type="Google" id="ProtNLM"/>
    </source>
</evidence>
<evidence type="ECO:0000313" key="2">
    <source>
        <dbReference type="EMBL" id="MBW0132484.1"/>
    </source>
</evidence>
<evidence type="ECO:0000256" key="1">
    <source>
        <dbReference type="SAM" id="MobiDB-lite"/>
    </source>
</evidence>
<feature type="region of interest" description="Disordered" evidence="1">
    <location>
        <begin position="67"/>
        <end position="91"/>
    </location>
</feature>
<gene>
    <name evidence="2" type="ORF">I4I82_33090</name>
</gene>
<evidence type="ECO:0000313" key="3">
    <source>
        <dbReference type="Proteomes" id="UP000694300"/>
    </source>
</evidence>
<sequence>MFTVTRGIDQMLAHGVTREWTTLLRPWLPVTDIDVNGRLLGAARSASAAAAFLEIIPFLDRDHRIHREHDGQGNGHQLVGTCSGSGRNMPR</sequence>
<dbReference type="Proteomes" id="UP000694300">
    <property type="component" value="Unassembled WGS sequence"/>
</dbReference>
<keyword evidence="3" id="KW-1185">Reference proteome</keyword>
<comment type="caution">
    <text evidence="2">The sequence shown here is derived from an EMBL/GenBank/DDBJ whole genome shotgun (WGS) entry which is preliminary data.</text>
</comment>
<proteinExistence type="predicted"/>